<sequence length="619" mass="69886">MDPTSAVEEFGLVPEDNYSIPVEGIATLVCITLGLFYWFYYNVKDNSFPSPSSSNTNAASFREKRFASFVEHEISSYEMVLFVTKEDCATSYHALFDALQAPGHIVNLAQTACGSRVLEVLRESYSKEVSDIYLFVKGQLVGGTKEIQTFIVEGQKNEVGRNWDWGHIRIDPKMDTGFMILDEFNSFQCVNDVGNDKETIVKLETRPLVSVQELCTFNPANLVQCHIPIALHVRNQRRRSKLLVCHDMKGGYLGDRFKQGCNDFDAYRFYQWDLVDVFVYFGHALVCPPPCGWIAAGHRHGTRVLGTFLTEGEDGTERCKELFQNAQTAEAFAFKLAAIAWHGGFEGWLINIENDVPSDLIAHLKTFLHTLHNKLQLQNPLAQIVWYGSLSSLGKRSSYVRLDKCSTDFFQHVDGFYADYGWRSEDAKFSAAFDLDRRYDVYMGIDVFGRHNMLGGGKMNCSEPLRVVWNAGVSAALFAPGWSYECYQFEENEEFVVAEHRFWSAIRESWKVKSPCYDSLGGQNCFYTAFNVGRGNGVWLDGTCVGSSTWFNMTEMDVQPDHILHVGKVNVTATGSMKAVISHALAFQGGASVQLQGQLESKEKSYFKLYDMTPFVYSC</sequence>
<protein>
    <submittedName>
        <fullName evidence="2">Cytosolic endo-beta-n-acetylglucosaminidase-like</fullName>
    </submittedName>
</protein>
<keyword evidence="3" id="KW-1185">Reference proteome</keyword>
<dbReference type="EMBL" id="CCYD01000524">
    <property type="protein sequence ID" value="CEG41147.1"/>
    <property type="molecule type" value="Genomic_DNA"/>
</dbReference>
<feature type="domain" description="Cytosolic endo-beta-N-acetylglucosaminidase TIM barrel" evidence="1">
    <location>
        <begin position="255"/>
        <end position="537"/>
    </location>
</feature>
<dbReference type="Proteomes" id="UP000054928">
    <property type="component" value="Unassembled WGS sequence"/>
</dbReference>
<dbReference type="GO" id="GO:0033925">
    <property type="term" value="F:mannosyl-glycoprotein endo-beta-N-acetylglucosaminidase activity"/>
    <property type="evidence" value="ECO:0007669"/>
    <property type="project" value="UniProtKB-EC"/>
</dbReference>
<name>A0A0N7L5D2_PLAHL</name>
<reference evidence="3" key="1">
    <citation type="submission" date="2014-09" db="EMBL/GenBank/DDBJ databases">
        <authorList>
            <person name="Sharma Rahul"/>
            <person name="Thines Marco"/>
        </authorList>
    </citation>
    <scope>NUCLEOTIDE SEQUENCE [LARGE SCALE GENOMIC DNA]</scope>
</reference>
<dbReference type="InterPro" id="IPR032979">
    <property type="entry name" value="ENGase"/>
</dbReference>
<dbReference type="PANTHER" id="PTHR13246">
    <property type="entry name" value="ENDO BETA N-ACETYLGLUCOSAMINIDASE"/>
    <property type="match status" value="1"/>
</dbReference>
<dbReference type="GeneID" id="36406366"/>
<dbReference type="Gene3D" id="2.60.120.260">
    <property type="entry name" value="Galactose-binding domain-like"/>
    <property type="match status" value="1"/>
</dbReference>
<dbReference type="OrthoDB" id="284473at2759"/>
<evidence type="ECO:0000313" key="2">
    <source>
        <dbReference type="EMBL" id="CEG41147.1"/>
    </source>
</evidence>
<dbReference type="InterPro" id="IPR005201">
    <property type="entry name" value="TIM_ENGase"/>
</dbReference>
<evidence type="ECO:0000259" key="1">
    <source>
        <dbReference type="Pfam" id="PF03644"/>
    </source>
</evidence>
<dbReference type="AlphaFoldDB" id="A0A0N7L5D2"/>
<dbReference type="OMA" id="VWYGSLS"/>
<dbReference type="RefSeq" id="XP_024577516.1">
    <property type="nucleotide sequence ID" value="XM_024726884.1"/>
</dbReference>
<dbReference type="PANTHER" id="PTHR13246:SF1">
    <property type="entry name" value="CYTOSOLIC ENDO-BETA-N-ACETYLGLUCOSAMINIDASE"/>
    <property type="match status" value="1"/>
</dbReference>
<dbReference type="Gene3D" id="3.20.20.80">
    <property type="entry name" value="Glycosidases"/>
    <property type="match status" value="1"/>
</dbReference>
<dbReference type="Pfam" id="PF03644">
    <property type="entry name" value="Glyco_hydro_85"/>
    <property type="match status" value="1"/>
</dbReference>
<dbReference type="STRING" id="4781.A0A0N7L5D2"/>
<accession>A0A0N7L5D2</accession>
<evidence type="ECO:0000313" key="3">
    <source>
        <dbReference type="Proteomes" id="UP000054928"/>
    </source>
</evidence>
<organism evidence="2 3">
    <name type="scientific">Plasmopara halstedii</name>
    <name type="common">Downy mildew of sunflower</name>
    <dbReference type="NCBI Taxonomy" id="4781"/>
    <lineage>
        <taxon>Eukaryota</taxon>
        <taxon>Sar</taxon>
        <taxon>Stramenopiles</taxon>
        <taxon>Oomycota</taxon>
        <taxon>Peronosporomycetes</taxon>
        <taxon>Peronosporales</taxon>
        <taxon>Peronosporaceae</taxon>
        <taxon>Plasmopara</taxon>
    </lineage>
</organism>
<dbReference type="GO" id="GO:0005829">
    <property type="term" value="C:cytosol"/>
    <property type="evidence" value="ECO:0007669"/>
    <property type="project" value="UniProtKB-SubCell"/>
</dbReference>
<proteinExistence type="predicted"/>